<proteinExistence type="predicted"/>
<name>A0A9D9N226_9SPIR</name>
<reference evidence="1" key="2">
    <citation type="journal article" date="2021" name="PeerJ">
        <title>Extensive microbial diversity within the chicken gut microbiome revealed by metagenomics and culture.</title>
        <authorList>
            <person name="Gilroy R."/>
            <person name="Ravi A."/>
            <person name="Getino M."/>
            <person name="Pursley I."/>
            <person name="Horton D.L."/>
            <person name="Alikhan N.F."/>
            <person name="Baker D."/>
            <person name="Gharbi K."/>
            <person name="Hall N."/>
            <person name="Watson M."/>
            <person name="Adriaenssens E.M."/>
            <person name="Foster-Nyarko E."/>
            <person name="Jarju S."/>
            <person name="Secka A."/>
            <person name="Antonio M."/>
            <person name="Oren A."/>
            <person name="Chaudhuri R.R."/>
            <person name="La Ragione R."/>
            <person name="Hildebrand F."/>
            <person name="Pallen M.J."/>
        </authorList>
    </citation>
    <scope>NUCLEOTIDE SEQUENCE</scope>
    <source>
        <strain evidence="1">10532</strain>
    </source>
</reference>
<dbReference type="Proteomes" id="UP000823638">
    <property type="component" value="Unassembled WGS sequence"/>
</dbReference>
<sequence>MKKSVLIIVVTFFFTVSFISAEQNVLATGIHFNNQFPIGKAAEYTNFTFGLGWDTWFFFPDFLPEGNRAGIFTDIQWQIINSPLKEVSFVYSTEFTAGLFYRYTFKNSGFSLQPGIGYGAALHYLDSKKEYSFFPSGLYVDQLIEFSVSFVYSGTKEGKHSFELAVTPVYTLMPEYKNFFQLLGLRAGCMYKI</sequence>
<accession>A0A9D9N226</accession>
<reference evidence="1" key="1">
    <citation type="submission" date="2020-10" db="EMBL/GenBank/DDBJ databases">
        <authorList>
            <person name="Gilroy R."/>
        </authorList>
    </citation>
    <scope>NUCLEOTIDE SEQUENCE</scope>
    <source>
        <strain evidence="1">10532</strain>
    </source>
</reference>
<evidence type="ECO:0000313" key="2">
    <source>
        <dbReference type="Proteomes" id="UP000823638"/>
    </source>
</evidence>
<dbReference type="EMBL" id="JADIMM010000053">
    <property type="protein sequence ID" value="MBO8457325.1"/>
    <property type="molecule type" value="Genomic_DNA"/>
</dbReference>
<evidence type="ECO:0000313" key="1">
    <source>
        <dbReference type="EMBL" id="MBO8457325.1"/>
    </source>
</evidence>
<protein>
    <submittedName>
        <fullName evidence="1">Uncharacterized protein</fullName>
    </submittedName>
</protein>
<organism evidence="1 2">
    <name type="scientific">Candidatus Gallitreponema excrementavium</name>
    <dbReference type="NCBI Taxonomy" id="2840840"/>
    <lineage>
        <taxon>Bacteria</taxon>
        <taxon>Pseudomonadati</taxon>
        <taxon>Spirochaetota</taxon>
        <taxon>Spirochaetia</taxon>
        <taxon>Spirochaetales</taxon>
        <taxon>Candidatus Gallitreponema</taxon>
    </lineage>
</organism>
<gene>
    <name evidence="1" type="ORF">IAA81_03745</name>
</gene>
<comment type="caution">
    <text evidence="1">The sequence shown here is derived from an EMBL/GenBank/DDBJ whole genome shotgun (WGS) entry which is preliminary data.</text>
</comment>
<dbReference type="AlphaFoldDB" id="A0A9D9N226"/>